<sequence>MASLQTFIQHPLSRTLFIFSAISTIIILFAILLAPLLIPIIISFALYALLEPISEIFERHGLSRNASSLSVLLILVAFASLCVSLFLPHLSAQLSSLQSQLPIVWQSITTMGNDISQHIVSSLGLEMQSSGITQHFFSQANDWGKTALIEGSNVLISLSVLIILVPIFTFFLIRDFRNFRNHLLDKLPNSSFEMGWLIYYRVARQLQEYIRGILIQSGIMSVITTISFYAIGLDSPLLLGLVAGVLNLIPYVGPLLAMVLPVLLALGHSPIELWLVGAAVSVILIAQIIDNIIVIPAVVANAVNLHPLVVIVGIIVFGNLFGFIGMVVAIPVISTMNIIYCGLYQGIKTRYDLKLKVE</sequence>
<comment type="similarity">
    <text evidence="2">Belongs to the autoinducer-2 exporter (AI-2E) (TC 2.A.86) family.</text>
</comment>
<comment type="subcellular location">
    <subcellularLocation>
        <location evidence="1">Cell membrane</location>
        <topology evidence="1">Multi-pass membrane protein</topology>
    </subcellularLocation>
</comment>
<feature type="transmembrane region" description="Helical" evidence="8">
    <location>
        <begin position="305"/>
        <end position="330"/>
    </location>
</feature>
<feature type="transmembrane region" description="Helical" evidence="8">
    <location>
        <begin position="69"/>
        <end position="87"/>
    </location>
</feature>
<evidence type="ECO:0000256" key="8">
    <source>
        <dbReference type="SAM" id="Phobius"/>
    </source>
</evidence>
<dbReference type="AlphaFoldDB" id="A0A3B0X9V0"/>
<keyword evidence="4" id="KW-1003">Cell membrane</keyword>
<feature type="transmembrane region" description="Helical" evidence="8">
    <location>
        <begin position="209"/>
        <end position="231"/>
    </location>
</feature>
<name>A0A3B0X9V0_9ZZZZ</name>
<evidence type="ECO:0000256" key="2">
    <source>
        <dbReference type="ARBA" id="ARBA00009773"/>
    </source>
</evidence>
<dbReference type="PANTHER" id="PTHR21716">
    <property type="entry name" value="TRANSMEMBRANE PROTEIN"/>
    <property type="match status" value="1"/>
</dbReference>
<evidence type="ECO:0000313" key="9">
    <source>
        <dbReference type="EMBL" id="VAW60252.1"/>
    </source>
</evidence>
<evidence type="ECO:0000256" key="7">
    <source>
        <dbReference type="ARBA" id="ARBA00023136"/>
    </source>
</evidence>
<evidence type="ECO:0008006" key="10">
    <source>
        <dbReference type="Google" id="ProtNLM"/>
    </source>
</evidence>
<reference evidence="9" key="1">
    <citation type="submission" date="2018-06" db="EMBL/GenBank/DDBJ databases">
        <authorList>
            <person name="Zhirakovskaya E."/>
        </authorList>
    </citation>
    <scope>NUCLEOTIDE SEQUENCE</scope>
</reference>
<organism evidence="9">
    <name type="scientific">hydrothermal vent metagenome</name>
    <dbReference type="NCBI Taxonomy" id="652676"/>
    <lineage>
        <taxon>unclassified sequences</taxon>
        <taxon>metagenomes</taxon>
        <taxon>ecological metagenomes</taxon>
    </lineage>
</organism>
<gene>
    <name evidence="9" type="ORF">MNBD_GAMMA08-742</name>
</gene>
<feature type="transmembrane region" description="Helical" evidence="8">
    <location>
        <begin position="154"/>
        <end position="173"/>
    </location>
</feature>
<dbReference type="GO" id="GO:0055085">
    <property type="term" value="P:transmembrane transport"/>
    <property type="evidence" value="ECO:0007669"/>
    <property type="project" value="TreeGrafter"/>
</dbReference>
<keyword evidence="3" id="KW-0813">Transport</keyword>
<evidence type="ECO:0000256" key="6">
    <source>
        <dbReference type="ARBA" id="ARBA00022989"/>
    </source>
</evidence>
<dbReference type="InterPro" id="IPR002549">
    <property type="entry name" value="AI-2E-like"/>
</dbReference>
<dbReference type="GO" id="GO:0005886">
    <property type="term" value="C:plasma membrane"/>
    <property type="evidence" value="ECO:0007669"/>
    <property type="project" value="UniProtKB-SubCell"/>
</dbReference>
<dbReference type="Pfam" id="PF01594">
    <property type="entry name" value="AI-2E_transport"/>
    <property type="match status" value="1"/>
</dbReference>
<dbReference type="PANTHER" id="PTHR21716:SF53">
    <property type="entry name" value="PERMEASE PERM-RELATED"/>
    <property type="match status" value="1"/>
</dbReference>
<evidence type="ECO:0000256" key="5">
    <source>
        <dbReference type="ARBA" id="ARBA00022692"/>
    </source>
</evidence>
<feature type="transmembrane region" description="Helical" evidence="8">
    <location>
        <begin position="237"/>
        <end position="266"/>
    </location>
</feature>
<evidence type="ECO:0000256" key="3">
    <source>
        <dbReference type="ARBA" id="ARBA00022448"/>
    </source>
</evidence>
<protein>
    <recommendedName>
        <fullName evidence="10">AI-2E family transporter</fullName>
    </recommendedName>
</protein>
<keyword evidence="7 8" id="KW-0472">Membrane</keyword>
<dbReference type="EMBL" id="UOFH01000131">
    <property type="protein sequence ID" value="VAW60252.1"/>
    <property type="molecule type" value="Genomic_DNA"/>
</dbReference>
<keyword evidence="5 8" id="KW-0812">Transmembrane</keyword>
<accession>A0A3B0X9V0</accession>
<feature type="transmembrane region" description="Helical" evidence="8">
    <location>
        <begin position="273"/>
        <end position="299"/>
    </location>
</feature>
<evidence type="ECO:0000256" key="4">
    <source>
        <dbReference type="ARBA" id="ARBA00022475"/>
    </source>
</evidence>
<feature type="transmembrane region" description="Helical" evidence="8">
    <location>
        <begin position="16"/>
        <end position="49"/>
    </location>
</feature>
<evidence type="ECO:0000256" key="1">
    <source>
        <dbReference type="ARBA" id="ARBA00004651"/>
    </source>
</evidence>
<keyword evidence="6 8" id="KW-1133">Transmembrane helix</keyword>
<proteinExistence type="inferred from homology"/>